<evidence type="ECO:0000256" key="9">
    <source>
        <dbReference type="ARBA" id="ARBA00038901"/>
    </source>
</evidence>
<evidence type="ECO:0000256" key="2">
    <source>
        <dbReference type="ARBA" id="ARBA00001946"/>
    </source>
</evidence>
<evidence type="ECO:0000256" key="6">
    <source>
        <dbReference type="ARBA" id="ARBA00022842"/>
    </source>
</evidence>
<dbReference type="Pfam" id="PF01931">
    <property type="entry name" value="NTPase_I-T"/>
    <property type="match status" value="1"/>
</dbReference>
<evidence type="ECO:0000256" key="8">
    <source>
        <dbReference type="ARBA" id="ARBA00023211"/>
    </source>
</evidence>
<dbReference type="InterPro" id="IPR029001">
    <property type="entry name" value="ITPase-like_fam"/>
</dbReference>
<comment type="catalytic activity">
    <reaction evidence="10">
        <text>ITP + H2O = IDP + phosphate + H(+)</text>
        <dbReference type="Rhea" id="RHEA:28330"/>
        <dbReference type="ChEBI" id="CHEBI:15377"/>
        <dbReference type="ChEBI" id="CHEBI:15378"/>
        <dbReference type="ChEBI" id="CHEBI:43474"/>
        <dbReference type="ChEBI" id="CHEBI:58280"/>
        <dbReference type="ChEBI" id="CHEBI:61402"/>
        <dbReference type="EC" id="3.6.1.73"/>
    </reaction>
</comment>
<comment type="caution">
    <text evidence="13">The sequence shown here is derived from an EMBL/GenBank/DDBJ whole genome shotgun (WGS) entry which is preliminary data.</text>
</comment>
<dbReference type="SUPFAM" id="SSF52972">
    <property type="entry name" value="ITPase-like"/>
    <property type="match status" value="1"/>
</dbReference>
<organism evidence="13 14">
    <name type="scientific">Polyrhizophydium stewartii</name>
    <dbReference type="NCBI Taxonomy" id="2732419"/>
    <lineage>
        <taxon>Eukaryota</taxon>
        <taxon>Fungi</taxon>
        <taxon>Fungi incertae sedis</taxon>
        <taxon>Chytridiomycota</taxon>
        <taxon>Chytridiomycota incertae sedis</taxon>
        <taxon>Chytridiomycetes</taxon>
        <taxon>Rhizophydiales</taxon>
        <taxon>Rhizophydiales incertae sedis</taxon>
        <taxon>Polyrhizophydium</taxon>
    </lineage>
</organism>
<proteinExistence type="inferred from homology"/>
<evidence type="ECO:0000256" key="5">
    <source>
        <dbReference type="ARBA" id="ARBA00022801"/>
    </source>
</evidence>
<dbReference type="HAMAP" id="MF_00648">
    <property type="entry name" value="Non_canon_purine_NTPase_YjjX"/>
    <property type="match status" value="1"/>
</dbReference>
<evidence type="ECO:0000256" key="3">
    <source>
        <dbReference type="ARBA" id="ARBA00022723"/>
    </source>
</evidence>
<accession>A0ABR4N5T6</accession>
<name>A0ABR4N5T6_9FUNG</name>
<keyword evidence="14" id="KW-1185">Reference proteome</keyword>
<dbReference type="Proteomes" id="UP001527925">
    <property type="component" value="Unassembled WGS sequence"/>
</dbReference>
<keyword evidence="6" id="KW-0460">Magnesium</keyword>
<keyword evidence="7" id="KW-0546">Nucleotide metabolism</keyword>
<evidence type="ECO:0000256" key="10">
    <source>
        <dbReference type="ARBA" id="ARBA00048174"/>
    </source>
</evidence>
<feature type="domain" description="Non-canonical purine NTP phosphatase/PRRC1" evidence="12">
    <location>
        <begin position="17"/>
        <end position="181"/>
    </location>
</feature>
<dbReference type="PANTHER" id="PTHR34699">
    <property type="match status" value="1"/>
</dbReference>
<dbReference type="InterPro" id="IPR002786">
    <property type="entry name" value="Non_canon_purine_NTPase"/>
</dbReference>
<evidence type="ECO:0000256" key="1">
    <source>
        <dbReference type="ARBA" id="ARBA00001936"/>
    </source>
</evidence>
<dbReference type="EC" id="3.6.1.73" evidence="9"/>
<dbReference type="Gene3D" id="3.90.950.10">
    <property type="match status" value="1"/>
</dbReference>
<dbReference type="PANTHER" id="PTHR34699:SF2">
    <property type="entry name" value="NON-CANONICAL PURINE NTP PHOSPHATASE_PRRC1 DOMAIN-CONTAINING PROTEIN"/>
    <property type="match status" value="1"/>
</dbReference>
<evidence type="ECO:0000256" key="4">
    <source>
        <dbReference type="ARBA" id="ARBA00022741"/>
    </source>
</evidence>
<evidence type="ECO:0000259" key="12">
    <source>
        <dbReference type="Pfam" id="PF01931"/>
    </source>
</evidence>
<protein>
    <recommendedName>
        <fullName evidence="9">inosine/xanthosine triphosphatase</fullName>
        <ecNumber evidence="9">3.6.1.73</ecNumber>
    </recommendedName>
</protein>
<reference evidence="13 14" key="1">
    <citation type="submission" date="2023-09" db="EMBL/GenBank/DDBJ databases">
        <title>Pangenome analysis of Batrachochytrium dendrobatidis and related Chytrids.</title>
        <authorList>
            <person name="Yacoub M.N."/>
            <person name="Stajich J.E."/>
            <person name="James T.Y."/>
        </authorList>
    </citation>
    <scope>NUCLEOTIDE SEQUENCE [LARGE SCALE GENOMIC DNA]</scope>
    <source>
        <strain evidence="13 14">JEL0888</strain>
    </source>
</reference>
<sequence length="187" mass="19816">MSDAAADQREPLRIVVGTKNPAKLRAAEQACIQMFPDRTIAVTGVAVPSNVRDQPLSDEECITGATNRAKAALAAHPDSHFALGIEGGAQKVGERWFESGWTVVLHPDGRTGVGSSGRYELSPKIMARLLAGTELADVVDDISGMKDVRSTQGAMGLVTNGLVPRDTAYVHGIMFAFGPFVAKAALW</sequence>
<dbReference type="InterPro" id="IPR026533">
    <property type="entry name" value="NTPase/PRRC1"/>
</dbReference>
<comment type="catalytic activity">
    <reaction evidence="11">
        <text>XTP + H2O = XDP + phosphate + H(+)</text>
        <dbReference type="Rhea" id="RHEA:28406"/>
        <dbReference type="ChEBI" id="CHEBI:15377"/>
        <dbReference type="ChEBI" id="CHEBI:15378"/>
        <dbReference type="ChEBI" id="CHEBI:43474"/>
        <dbReference type="ChEBI" id="CHEBI:59884"/>
        <dbReference type="ChEBI" id="CHEBI:61314"/>
        <dbReference type="EC" id="3.6.1.73"/>
    </reaction>
</comment>
<evidence type="ECO:0000313" key="13">
    <source>
        <dbReference type="EMBL" id="KAL2914907.1"/>
    </source>
</evidence>
<comment type="cofactor">
    <cofactor evidence="2">
        <name>Mg(2+)</name>
        <dbReference type="ChEBI" id="CHEBI:18420"/>
    </cofactor>
</comment>
<keyword evidence="8" id="KW-0464">Manganese</keyword>
<keyword evidence="5" id="KW-0378">Hydrolase</keyword>
<gene>
    <name evidence="13" type="ORF">HK105_205448</name>
</gene>
<dbReference type="InterPro" id="IPR050299">
    <property type="entry name" value="YjjX_NTPase"/>
</dbReference>
<evidence type="ECO:0000256" key="7">
    <source>
        <dbReference type="ARBA" id="ARBA00023080"/>
    </source>
</evidence>
<comment type="cofactor">
    <cofactor evidence="1">
        <name>Mn(2+)</name>
        <dbReference type="ChEBI" id="CHEBI:29035"/>
    </cofactor>
</comment>
<dbReference type="EMBL" id="JADGIZ020000028">
    <property type="protein sequence ID" value="KAL2914907.1"/>
    <property type="molecule type" value="Genomic_DNA"/>
</dbReference>
<keyword evidence="4" id="KW-0547">Nucleotide-binding</keyword>
<evidence type="ECO:0000256" key="11">
    <source>
        <dbReference type="ARBA" id="ARBA00048781"/>
    </source>
</evidence>
<evidence type="ECO:0000313" key="14">
    <source>
        <dbReference type="Proteomes" id="UP001527925"/>
    </source>
</evidence>
<keyword evidence="3" id="KW-0479">Metal-binding</keyword>